<dbReference type="OrthoDB" id="5115021at2"/>
<evidence type="ECO:0000259" key="1">
    <source>
        <dbReference type="Pfam" id="PF08878"/>
    </source>
</evidence>
<feature type="domain" description="Anti-bacteriophage protein A/HamA C-terminal" evidence="1">
    <location>
        <begin position="20"/>
        <end position="234"/>
    </location>
</feature>
<dbReference type="InterPro" id="IPR014976">
    <property type="entry name" value="AbpA_HamA_C"/>
</dbReference>
<accession>A0A3D9B4W4</accession>
<dbReference type="EMBL" id="QNVV01000004">
    <property type="protein sequence ID" value="REC48549.1"/>
    <property type="molecule type" value="Genomic_DNA"/>
</dbReference>
<organism evidence="2 3">
    <name type="scientific">Chryseobacterium pennipullorum</name>
    <dbReference type="NCBI Taxonomy" id="2258963"/>
    <lineage>
        <taxon>Bacteria</taxon>
        <taxon>Pseudomonadati</taxon>
        <taxon>Bacteroidota</taxon>
        <taxon>Flavobacteriia</taxon>
        <taxon>Flavobacteriales</taxon>
        <taxon>Weeksellaceae</taxon>
        <taxon>Chryseobacterium group</taxon>
        <taxon>Chryseobacterium</taxon>
    </lineage>
</organism>
<evidence type="ECO:0000313" key="3">
    <source>
        <dbReference type="Proteomes" id="UP000256257"/>
    </source>
</evidence>
<dbReference type="RefSeq" id="WP_115927575.1">
    <property type="nucleotide sequence ID" value="NZ_QNVV01000004.1"/>
</dbReference>
<evidence type="ECO:0000313" key="2">
    <source>
        <dbReference type="EMBL" id="REC48549.1"/>
    </source>
</evidence>
<dbReference type="Pfam" id="PF08878">
    <property type="entry name" value="HamA"/>
    <property type="match status" value="1"/>
</dbReference>
<gene>
    <name evidence="2" type="ORF">DRF67_06940</name>
</gene>
<keyword evidence="3" id="KW-1185">Reference proteome</keyword>
<comment type="caution">
    <text evidence="2">The sequence shown here is derived from an EMBL/GenBank/DDBJ whole genome shotgun (WGS) entry which is preliminary data.</text>
</comment>
<reference evidence="2 3" key="1">
    <citation type="submission" date="2018-06" db="EMBL/GenBank/DDBJ databases">
        <title>Novel Chryseobacterium species.</title>
        <authorList>
            <person name="Newman J."/>
            <person name="Hugo C."/>
            <person name="Oosthuizen L."/>
            <person name="Charimba G."/>
        </authorList>
    </citation>
    <scope>NUCLEOTIDE SEQUENCE [LARGE SCALE GENOMIC DNA]</scope>
    <source>
        <strain evidence="2 3">7_F195</strain>
    </source>
</reference>
<dbReference type="Proteomes" id="UP000256257">
    <property type="component" value="Unassembled WGS sequence"/>
</dbReference>
<dbReference type="AlphaFoldDB" id="A0A3D9B4W4"/>
<proteinExistence type="predicted"/>
<sequence>MAINGIRTIQNGKYIIFFIESFSDELQELIRSQLQGIFHGFSEYDSLDEYYSYQNTLKSFLDRYNSKDNKSKKGIIGELLAHIILNHELVNFKSLSILKNKEERQVKKGFDIIYYNTDNIKLWYTEVKSGNKRSSSSNCSEANTILLNRSKKSISEMIDEKRQSLWDSALIDVRLMIKQEEGLLDIRKVLANDSPNFKSDQKKRVILISVLYSELSELIEEISISDFTDKAITEDNFEDIIVISIQKRMFETIATFLTTEVA</sequence>
<name>A0A3D9B4W4_9FLAO</name>
<protein>
    <recommendedName>
        <fullName evidence="1">Anti-bacteriophage protein A/HamA C-terminal domain-containing protein</fullName>
    </recommendedName>
</protein>